<name>A0A061J1Q5_TRYRA</name>
<protein>
    <submittedName>
        <fullName evidence="2">Uncharacterized protein</fullName>
    </submittedName>
</protein>
<keyword evidence="1" id="KW-1133">Transmembrane helix</keyword>
<proteinExistence type="predicted"/>
<keyword evidence="1" id="KW-0812">Transmembrane</keyword>
<dbReference type="AlphaFoldDB" id="A0A061J1Q5"/>
<feature type="transmembrane region" description="Helical" evidence="1">
    <location>
        <begin position="36"/>
        <end position="61"/>
    </location>
</feature>
<organism evidence="2 3">
    <name type="scientific">Trypanosoma rangeli SC58</name>
    <dbReference type="NCBI Taxonomy" id="429131"/>
    <lineage>
        <taxon>Eukaryota</taxon>
        <taxon>Discoba</taxon>
        <taxon>Euglenozoa</taxon>
        <taxon>Kinetoplastea</taxon>
        <taxon>Metakinetoplastina</taxon>
        <taxon>Trypanosomatida</taxon>
        <taxon>Trypanosomatidae</taxon>
        <taxon>Trypanosoma</taxon>
        <taxon>Herpetosoma</taxon>
    </lineage>
</organism>
<reference evidence="2 3" key="1">
    <citation type="submission" date="2013-07" db="EMBL/GenBank/DDBJ databases">
        <authorList>
            <person name="Stoco P.H."/>
            <person name="Wagner G."/>
            <person name="Gerber A."/>
            <person name="Zaha A."/>
            <person name="Thompson C."/>
            <person name="Bartholomeu D.C."/>
            <person name="Luckemeyer D.D."/>
            <person name="Bahia D."/>
            <person name="Loreto E."/>
            <person name="Prestes E.B."/>
            <person name="Lima F.M."/>
            <person name="Rodrigues-Luiz G."/>
            <person name="Vallejo G.A."/>
            <person name="Filho J.F."/>
            <person name="Monteiro K.M."/>
            <person name="Tyler K.M."/>
            <person name="de Almeida L.G."/>
            <person name="Ortiz M.F."/>
            <person name="Siervo M.A."/>
            <person name="de Moraes M.H."/>
            <person name="Cunha O.L."/>
            <person name="Mendonca-Neto R."/>
            <person name="Silva R."/>
            <person name="Teixeira S.M."/>
            <person name="Murta S.M."/>
            <person name="Sincero T.C."/>
            <person name="Mendes T.A."/>
            <person name="Urmenyi T.P."/>
            <person name="Silva V.G."/>
            <person name="da Rocha W.D."/>
            <person name="Andersson B."/>
            <person name="Romanha A.J."/>
            <person name="Steindel M."/>
            <person name="de Vasconcelos A.T."/>
            <person name="Grisard E.C."/>
        </authorList>
    </citation>
    <scope>NUCLEOTIDE SEQUENCE [LARGE SCALE GENOMIC DNA]</scope>
    <source>
        <strain evidence="2 3">SC58</strain>
    </source>
</reference>
<dbReference type="EMBL" id="AUPL01005109">
    <property type="protein sequence ID" value="ESL07207.1"/>
    <property type="molecule type" value="Genomic_DNA"/>
</dbReference>
<comment type="caution">
    <text evidence="2">The sequence shown here is derived from an EMBL/GenBank/DDBJ whole genome shotgun (WGS) entry which is preliminary data.</text>
</comment>
<evidence type="ECO:0000313" key="3">
    <source>
        <dbReference type="Proteomes" id="UP000031737"/>
    </source>
</evidence>
<keyword evidence="1" id="KW-0472">Membrane</keyword>
<accession>A0A061J1Q5</accession>
<gene>
    <name evidence="2" type="ORF">TRSC58_05109</name>
</gene>
<dbReference type="OrthoDB" id="270362at2759"/>
<dbReference type="Proteomes" id="UP000031737">
    <property type="component" value="Unassembled WGS sequence"/>
</dbReference>
<keyword evidence="3" id="KW-1185">Reference proteome</keyword>
<dbReference type="VEuPathDB" id="TriTrypDB:TRSC58_05109"/>
<sequence>MKHFRGWLAVCLVSVALFMLVDIPVAQQRNLRGRTIFVATMTSLVWLVYLMLLYVFLHRLLRRSTEVYRKRFVCCCSAIDGGVFLWFKEQHNLNATLASLRGETESMEQLLLYWWPSTHVGRNSLTRSMFMGAATTPVTGSPESVLANGAL</sequence>
<evidence type="ECO:0000256" key="1">
    <source>
        <dbReference type="SAM" id="Phobius"/>
    </source>
</evidence>
<evidence type="ECO:0000313" key="2">
    <source>
        <dbReference type="EMBL" id="ESL07207.1"/>
    </source>
</evidence>